<protein>
    <recommendedName>
        <fullName evidence="1">SnoaL-like domain-containing protein</fullName>
    </recommendedName>
</protein>
<name>A0A2T0MQ97_9ACTN</name>
<organism evidence="2 3">
    <name type="scientific">Nonomuraea fuscirosea</name>
    <dbReference type="NCBI Taxonomy" id="1291556"/>
    <lineage>
        <taxon>Bacteria</taxon>
        <taxon>Bacillati</taxon>
        <taxon>Actinomycetota</taxon>
        <taxon>Actinomycetes</taxon>
        <taxon>Streptosporangiales</taxon>
        <taxon>Streptosporangiaceae</taxon>
        <taxon>Nonomuraea</taxon>
    </lineage>
</organism>
<sequence>MTVITGTAPPLLKAYYQVLTGGIENYDEGRELAPLLADDLAFEGPLAGHVTGAARFLQGVKGFIANVGEIEMIQEVHGPGGSAVLYDAHLPKGIVRFAEFFTFADGKIQRLRLQYDPAAYIAGGGG</sequence>
<dbReference type="Pfam" id="PF12680">
    <property type="entry name" value="SnoaL_2"/>
    <property type="match status" value="1"/>
</dbReference>
<reference evidence="2 3" key="1">
    <citation type="submission" date="2018-03" db="EMBL/GenBank/DDBJ databases">
        <title>Genomic Encyclopedia of Type Strains, Phase III (KMG-III): the genomes of soil and plant-associated and newly described type strains.</title>
        <authorList>
            <person name="Whitman W."/>
        </authorList>
    </citation>
    <scope>NUCLEOTIDE SEQUENCE [LARGE SCALE GENOMIC DNA]</scope>
    <source>
        <strain evidence="2 3">CGMCC 4.7104</strain>
    </source>
</reference>
<feature type="domain" description="SnoaL-like" evidence="1">
    <location>
        <begin position="30"/>
        <end position="110"/>
    </location>
</feature>
<keyword evidence="3" id="KW-1185">Reference proteome</keyword>
<dbReference type="EMBL" id="PVNG01000017">
    <property type="protein sequence ID" value="PRX60303.1"/>
    <property type="molecule type" value="Genomic_DNA"/>
</dbReference>
<dbReference type="SUPFAM" id="SSF54427">
    <property type="entry name" value="NTF2-like"/>
    <property type="match status" value="1"/>
</dbReference>
<dbReference type="RefSeq" id="WP_106247015.1">
    <property type="nucleotide sequence ID" value="NZ_PVNG01000017.1"/>
</dbReference>
<evidence type="ECO:0000259" key="1">
    <source>
        <dbReference type="Pfam" id="PF12680"/>
    </source>
</evidence>
<gene>
    <name evidence="2" type="ORF">B0I32_11770</name>
</gene>
<comment type="caution">
    <text evidence="2">The sequence shown here is derived from an EMBL/GenBank/DDBJ whole genome shotgun (WGS) entry which is preliminary data.</text>
</comment>
<proteinExistence type="predicted"/>
<accession>A0A2T0MQ97</accession>
<dbReference type="InterPro" id="IPR032710">
    <property type="entry name" value="NTF2-like_dom_sf"/>
</dbReference>
<evidence type="ECO:0000313" key="2">
    <source>
        <dbReference type="EMBL" id="PRX60303.1"/>
    </source>
</evidence>
<evidence type="ECO:0000313" key="3">
    <source>
        <dbReference type="Proteomes" id="UP000238312"/>
    </source>
</evidence>
<dbReference type="InterPro" id="IPR037401">
    <property type="entry name" value="SnoaL-like"/>
</dbReference>
<dbReference type="AlphaFoldDB" id="A0A2T0MQ97"/>
<dbReference type="Gene3D" id="3.10.450.50">
    <property type="match status" value="1"/>
</dbReference>
<dbReference type="Proteomes" id="UP000238312">
    <property type="component" value="Unassembled WGS sequence"/>
</dbReference>
<dbReference type="OrthoDB" id="3532676at2"/>